<dbReference type="OrthoDB" id="10264585at2759"/>
<protein>
    <recommendedName>
        <fullName evidence="2">serine--tRNA ligase</fullName>
        <ecNumber evidence="2">6.1.1.11</ecNumber>
    </recommendedName>
    <alternativeName>
        <fullName evidence="7">Seryl-tRNA synthetase</fullName>
    </alternativeName>
</protein>
<evidence type="ECO:0000256" key="7">
    <source>
        <dbReference type="ARBA" id="ARBA00031113"/>
    </source>
</evidence>
<dbReference type="SUPFAM" id="SSF55681">
    <property type="entry name" value="Class II aaRS and biotin synthetases"/>
    <property type="match status" value="1"/>
</dbReference>
<evidence type="ECO:0000256" key="4">
    <source>
        <dbReference type="ARBA" id="ARBA00022741"/>
    </source>
</evidence>
<feature type="domain" description="Aminoacyl-transfer RNA synthetases class-II family profile" evidence="8">
    <location>
        <begin position="70"/>
        <end position="217"/>
    </location>
</feature>
<dbReference type="Pfam" id="PF00587">
    <property type="entry name" value="tRNA-synt_2b"/>
    <property type="match status" value="1"/>
</dbReference>
<dbReference type="Gene3D" id="3.30.930.10">
    <property type="entry name" value="Bira Bifunctional Protein, Domain 2"/>
    <property type="match status" value="1"/>
</dbReference>
<keyword evidence="4" id="KW-0547">Nucleotide-binding</keyword>
<evidence type="ECO:0000313" key="9">
    <source>
        <dbReference type="EMBL" id="VDK23938.1"/>
    </source>
</evidence>
<dbReference type="InterPro" id="IPR002317">
    <property type="entry name" value="Ser-tRNA-ligase_type_1"/>
</dbReference>
<keyword evidence="5" id="KW-0067">ATP-binding</keyword>
<dbReference type="InterPro" id="IPR006195">
    <property type="entry name" value="aa-tRNA-synth_II"/>
</dbReference>
<dbReference type="PANTHER" id="PTHR11778">
    <property type="entry name" value="SERYL-TRNA SYNTHETASE"/>
    <property type="match status" value="1"/>
</dbReference>
<dbReference type="EMBL" id="UYRR01007862">
    <property type="protein sequence ID" value="VDK23938.1"/>
    <property type="molecule type" value="Genomic_DNA"/>
</dbReference>
<keyword evidence="10" id="KW-1185">Reference proteome</keyword>
<evidence type="ECO:0000313" key="10">
    <source>
        <dbReference type="Proteomes" id="UP000267096"/>
    </source>
</evidence>
<feature type="non-terminal residue" evidence="9">
    <location>
        <position position="217"/>
    </location>
</feature>
<dbReference type="GO" id="GO:0005524">
    <property type="term" value="F:ATP binding"/>
    <property type="evidence" value="ECO:0007669"/>
    <property type="project" value="UniProtKB-KW"/>
</dbReference>
<keyword evidence="6" id="KW-0030">Aminoacyl-tRNA synthetase</keyword>
<dbReference type="AlphaFoldDB" id="A0A3P6PYE9"/>
<name>A0A3P6PYE9_ANISI</name>
<dbReference type="GO" id="GO:0004828">
    <property type="term" value="F:serine-tRNA ligase activity"/>
    <property type="evidence" value="ECO:0007669"/>
    <property type="project" value="UniProtKB-EC"/>
</dbReference>
<evidence type="ECO:0000256" key="1">
    <source>
        <dbReference type="ARBA" id="ARBA00010728"/>
    </source>
</evidence>
<evidence type="ECO:0000256" key="2">
    <source>
        <dbReference type="ARBA" id="ARBA00012840"/>
    </source>
</evidence>
<organism evidence="9 10">
    <name type="scientific">Anisakis simplex</name>
    <name type="common">Herring worm</name>
    <dbReference type="NCBI Taxonomy" id="6269"/>
    <lineage>
        <taxon>Eukaryota</taxon>
        <taxon>Metazoa</taxon>
        <taxon>Ecdysozoa</taxon>
        <taxon>Nematoda</taxon>
        <taxon>Chromadorea</taxon>
        <taxon>Rhabditida</taxon>
        <taxon>Spirurina</taxon>
        <taxon>Ascaridomorpha</taxon>
        <taxon>Ascaridoidea</taxon>
        <taxon>Anisakidae</taxon>
        <taxon>Anisakis</taxon>
        <taxon>Anisakis simplex complex</taxon>
    </lineage>
</organism>
<reference evidence="9 10" key="1">
    <citation type="submission" date="2018-11" db="EMBL/GenBank/DDBJ databases">
        <authorList>
            <consortium name="Pathogen Informatics"/>
        </authorList>
    </citation>
    <scope>NUCLEOTIDE SEQUENCE [LARGE SCALE GENOMIC DNA]</scope>
</reference>
<evidence type="ECO:0000256" key="6">
    <source>
        <dbReference type="ARBA" id="ARBA00023146"/>
    </source>
</evidence>
<keyword evidence="3" id="KW-0436">Ligase</keyword>
<proteinExistence type="inferred from homology"/>
<dbReference type="EC" id="6.1.1.11" evidence="2"/>
<dbReference type="PROSITE" id="PS50862">
    <property type="entry name" value="AA_TRNA_LIGASE_II"/>
    <property type="match status" value="1"/>
</dbReference>
<sequence length="217" mass="24756">MIPNTSHPNAPRGDESCARVVRTFGSKKRDSDLQRFLTAEQLAQSWRSVIYPREACGSRSYAFVGALANLEQALLSYVSELLEKANFRPVYVPDIVERSVTEACGLQQRSSQGIQYHLVDRPNLCLSGTSEMGISDLIRGRVFRKSDLPLRFTAMSRCYRPEVSKNAWEARLYRVHEFTKIEMYAVCDDKQSDGILDEFVNLQCEIFESLGLHCRFD</sequence>
<evidence type="ECO:0000259" key="8">
    <source>
        <dbReference type="PROSITE" id="PS50862"/>
    </source>
</evidence>
<accession>A0A3P6PYE9</accession>
<dbReference type="GO" id="GO:0006434">
    <property type="term" value="P:seryl-tRNA aminoacylation"/>
    <property type="evidence" value="ECO:0007669"/>
    <property type="project" value="InterPro"/>
</dbReference>
<dbReference type="Proteomes" id="UP000267096">
    <property type="component" value="Unassembled WGS sequence"/>
</dbReference>
<evidence type="ECO:0000256" key="3">
    <source>
        <dbReference type="ARBA" id="ARBA00022598"/>
    </source>
</evidence>
<dbReference type="InterPro" id="IPR002314">
    <property type="entry name" value="aa-tRNA-synt_IIb"/>
</dbReference>
<comment type="similarity">
    <text evidence="1">Belongs to the class-II aminoacyl-tRNA synthetase family. Type-1 seryl-tRNA synthetase subfamily.</text>
</comment>
<dbReference type="InterPro" id="IPR045864">
    <property type="entry name" value="aa-tRNA-synth_II/BPL/LPL"/>
</dbReference>
<evidence type="ECO:0000256" key="5">
    <source>
        <dbReference type="ARBA" id="ARBA00022840"/>
    </source>
</evidence>
<gene>
    <name evidence="9" type="ORF">ASIM_LOCUS4488</name>
</gene>